<evidence type="ECO:0008006" key="9">
    <source>
        <dbReference type="Google" id="ProtNLM"/>
    </source>
</evidence>
<keyword evidence="5 6" id="KW-0472">Membrane</keyword>
<feature type="transmembrane region" description="Helical" evidence="6">
    <location>
        <begin position="269"/>
        <end position="292"/>
    </location>
</feature>
<keyword evidence="8" id="KW-1185">Reference proteome</keyword>
<keyword evidence="4 6" id="KW-1133">Transmembrane helix</keyword>
<reference evidence="7 8" key="1">
    <citation type="journal article" date="2021" name="Front. Microbiol.">
        <title>Comprehensive Comparative Genomics and Phenotyping of Methylobacterium Species.</title>
        <authorList>
            <person name="Alessa O."/>
            <person name="Ogura Y."/>
            <person name="Fujitani Y."/>
            <person name="Takami H."/>
            <person name="Hayashi T."/>
            <person name="Sahin N."/>
            <person name="Tani A."/>
        </authorList>
    </citation>
    <scope>NUCLEOTIDE SEQUENCE [LARGE SCALE GENOMIC DNA]</scope>
    <source>
        <strain evidence="7 8">DSM 23679</strain>
    </source>
</reference>
<evidence type="ECO:0000256" key="6">
    <source>
        <dbReference type="SAM" id="Phobius"/>
    </source>
</evidence>
<organism evidence="7 8">
    <name type="scientific">Methylobacterium cerastii</name>
    <dbReference type="NCBI Taxonomy" id="932741"/>
    <lineage>
        <taxon>Bacteria</taxon>
        <taxon>Pseudomonadati</taxon>
        <taxon>Pseudomonadota</taxon>
        <taxon>Alphaproteobacteria</taxon>
        <taxon>Hyphomicrobiales</taxon>
        <taxon>Methylobacteriaceae</taxon>
        <taxon>Methylobacterium</taxon>
    </lineage>
</organism>
<feature type="transmembrane region" description="Helical" evidence="6">
    <location>
        <begin position="238"/>
        <end position="263"/>
    </location>
</feature>
<dbReference type="InterPro" id="IPR002797">
    <property type="entry name" value="Polysacc_synth"/>
</dbReference>
<evidence type="ECO:0000256" key="2">
    <source>
        <dbReference type="ARBA" id="ARBA00022475"/>
    </source>
</evidence>
<feature type="transmembrane region" description="Helical" evidence="6">
    <location>
        <begin position="321"/>
        <end position="343"/>
    </location>
</feature>
<dbReference type="EMBL" id="BPQG01000033">
    <property type="protein sequence ID" value="GJD44443.1"/>
    <property type="molecule type" value="Genomic_DNA"/>
</dbReference>
<dbReference type="PANTHER" id="PTHR30250">
    <property type="entry name" value="PST FAMILY PREDICTED COLANIC ACID TRANSPORTER"/>
    <property type="match status" value="1"/>
</dbReference>
<evidence type="ECO:0000256" key="4">
    <source>
        <dbReference type="ARBA" id="ARBA00022989"/>
    </source>
</evidence>
<keyword evidence="2" id="KW-1003">Cell membrane</keyword>
<dbReference type="PANTHER" id="PTHR30250:SF11">
    <property type="entry name" value="O-ANTIGEN TRANSPORTER-RELATED"/>
    <property type="match status" value="1"/>
</dbReference>
<dbReference type="Pfam" id="PF01943">
    <property type="entry name" value="Polysacc_synt"/>
    <property type="match status" value="1"/>
</dbReference>
<evidence type="ECO:0000256" key="1">
    <source>
        <dbReference type="ARBA" id="ARBA00004651"/>
    </source>
</evidence>
<name>A0ABQ4QGW1_9HYPH</name>
<evidence type="ECO:0000256" key="5">
    <source>
        <dbReference type="ARBA" id="ARBA00023136"/>
    </source>
</evidence>
<protein>
    <recommendedName>
        <fullName evidence="9">Polysaccharide biosynthesis protein</fullName>
    </recommendedName>
</protein>
<keyword evidence="3 6" id="KW-0812">Transmembrane</keyword>
<feature type="transmembrane region" description="Helical" evidence="6">
    <location>
        <begin position="407"/>
        <end position="427"/>
    </location>
</feature>
<evidence type="ECO:0000313" key="8">
    <source>
        <dbReference type="Proteomes" id="UP001055117"/>
    </source>
</evidence>
<feature type="transmembrane region" description="Helical" evidence="6">
    <location>
        <begin position="54"/>
        <end position="76"/>
    </location>
</feature>
<feature type="transmembrane region" description="Helical" evidence="6">
    <location>
        <begin position="193"/>
        <end position="217"/>
    </location>
</feature>
<gene>
    <name evidence="7" type="ORF">AFCDBAGC_2310</name>
</gene>
<feature type="transmembrane region" description="Helical" evidence="6">
    <location>
        <begin position="97"/>
        <end position="120"/>
    </location>
</feature>
<feature type="transmembrane region" description="Helical" evidence="6">
    <location>
        <begin position="381"/>
        <end position="401"/>
    </location>
</feature>
<comment type="subcellular location">
    <subcellularLocation>
        <location evidence="1">Cell membrane</location>
        <topology evidence="1">Multi-pass membrane protein</topology>
    </subcellularLocation>
</comment>
<dbReference type="RefSeq" id="WP_238272225.1">
    <property type="nucleotide sequence ID" value="NZ_BPQG01000033.1"/>
</dbReference>
<accession>A0ABQ4QGW1</accession>
<proteinExistence type="predicted"/>
<dbReference type="Proteomes" id="UP001055117">
    <property type="component" value="Unassembled WGS sequence"/>
</dbReference>
<feature type="transmembrane region" description="Helical" evidence="6">
    <location>
        <begin position="161"/>
        <end position="187"/>
    </location>
</feature>
<feature type="transmembrane region" description="Helical" evidence="6">
    <location>
        <begin position="349"/>
        <end position="369"/>
    </location>
</feature>
<evidence type="ECO:0000256" key="3">
    <source>
        <dbReference type="ARBA" id="ARBA00022692"/>
    </source>
</evidence>
<sequence length="448" mass="46431">MAAATLGSAVHRLRAAATGPARTALDVFAIRIASAGFAYGAQVLTARLMGWQEYGIFATVWVWTAMIGHSVTLGLSQGACRFLPVDQARGDLDHARGYLVAGAVAIGAAALLVAGVGAAILTLRPDWVAGPYRAPLLVGALVLPLFALQDFLEGLARSQNWAVLAIAPPYLVRQTVMMVAMVAAILLGAPAHAWVAMACMLAAAILSVAIQATLVIARMARTLPKGPRRYRWRHWLGASLPIALIDLANAGFTFVDVVVLGFLMPPSAVGLYFAATRIQQFVVFVHFAAVAATAQRFSAAHAVGDWATLSWLVRLQGRGTLAATALVALAVVAASPLLLAMFGPQFSDSIPILAVLAAGSVAASLFGPGEDLLTMLGGERLCAGITLAMLAVAVGACLLLVPHLGVIGAALGMALTTILRAGILALAAHRVHGLSTPVWTGLFTANPR</sequence>
<feature type="transmembrane region" description="Helical" evidence="6">
    <location>
        <begin position="132"/>
        <end position="149"/>
    </location>
</feature>
<comment type="caution">
    <text evidence="7">The sequence shown here is derived from an EMBL/GenBank/DDBJ whole genome shotgun (WGS) entry which is preliminary data.</text>
</comment>
<dbReference type="InterPro" id="IPR050833">
    <property type="entry name" value="Poly_Biosynth_Transport"/>
</dbReference>
<evidence type="ECO:0000313" key="7">
    <source>
        <dbReference type="EMBL" id="GJD44443.1"/>
    </source>
</evidence>